<comment type="similarity">
    <text evidence="1">Belongs to the virb1 family.</text>
</comment>
<evidence type="ECO:0000256" key="1">
    <source>
        <dbReference type="ARBA" id="ARBA00009387"/>
    </source>
</evidence>
<dbReference type="EMBL" id="BBVC01000111">
    <property type="protein sequence ID" value="GAO98997.1"/>
    <property type="molecule type" value="Genomic_DNA"/>
</dbReference>
<dbReference type="Pfam" id="PF01464">
    <property type="entry name" value="SLT"/>
    <property type="match status" value="1"/>
</dbReference>
<keyword evidence="2" id="KW-0732">Signal</keyword>
<dbReference type="InterPro" id="IPR023346">
    <property type="entry name" value="Lysozyme-like_dom_sf"/>
</dbReference>
<protein>
    <submittedName>
        <fullName evidence="4">Transglycosylase SLT domain protein</fullName>
    </submittedName>
</protein>
<evidence type="ECO:0000256" key="2">
    <source>
        <dbReference type="SAM" id="SignalP"/>
    </source>
</evidence>
<evidence type="ECO:0000313" key="5">
    <source>
        <dbReference type="Proteomes" id="UP000036771"/>
    </source>
</evidence>
<dbReference type="SUPFAM" id="SSF53955">
    <property type="entry name" value="Lysozyme-like"/>
    <property type="match status" value="1"/>
</dbReference>
<evidence type="ECO:0000313" key="4">
    <source>
        <dbReference type="EMBL" id="GAO98997.1"/>
    </source>
</evidence>
<dbReference type="Proteomes" id="UP000036771">
    <property type="component" value="Unassembled WGS sequence"/>
</dbReference>
<dbReference type="STRING" id="1629334.Cva_01667"/>
<accession>A0A0K8MEW5</accession>
<dbReference type="Gene3D" id="1.10.530.10">
    <property type="match status" value="1"/>
</dbReference>
<dbReference type="OrthoDB" id="5945995at2"/>
<evidence type="ECO:0000259" key="3">
    <source>
        <dbReference type="Pfam" id="PF01464"/>
    </source>
</evidence>
<gene>
    <name evidence="4" type="ORF">Cva_01667</name>
</gene>
<comment type="caution">
    <text evidence="4">The sequence shown here is derived from an EMBL/GenBank/DDBJ whole genome shotgun (WGS) entry which is preliminary data.</text>
</comment>
<sequence precursor="true">MSKSVLFVKRGCKMACLLSLAFCSSSEASSPPKVSFALLEKIARQERVPVNLLKSVTYVESGFHPWTLNVQGRPHFFATRQEAEQHLDKIVKKGVTHIDIGCAQINWFWHGKKFKSPQDFLSPETSLRYAARLLRHHSQTTRSWMKAALLYHSGDKRRQSLYRQRLIHYLTKGHPA</sequence>
<proteinExistence type="inferred from homology"/>
<name>A0A0K8MEW5_9PROT</name>
<dbReference type="AlphaFoldDB" id="A0A0K8MEW5"/>
<feature type="signal peptide" evidence="2">
    <location>
        <begin position="1"/>
        <end position="28"/>
    </location>
</feature>
<reference evidence="4 5" key="1">
    <citation type="submission" date="2015-03" db="EMBL/GenBank/DDBJ databases">
        <title>Caedibacter varicaedens, whole genome shotgun sequence.</title>
        <authorList>
            <person name="Suzuki H."/>
            <person name="Dapper A.L."/>
            <person name="Gibson A.K."/>
            <person name="Jackson C."/>
            <person name="Lee H."/>
            <person name="Pejaver V.R."/>
            <person name="Doak T."/>
            <person name="Lynch M."/>
        </authorList>
    </citation>
    <scope>NUCLEOTIDE SEQUENCE [LARGE SCALE GENOMIC DNA]</scope>
</reference>
<feature type="chain" id="PRO_5005512707" evidence="2">
    <location>
        <begin position="29"/>
        <end position="176"/>
    </location>
</feature>
<dbReference type="InterPro" id="IPR008258">
    <property type="entry name" value="Transglycosylase_SLT_dom_1"/>
</dbReference>
<feature type="domain" description="Transglycosylase SLT" evidence="3">
    <location>
        <begin position="40"/>
        <end position="159"/>
    </location>
</feature>
<organism evidence="4 5">
    <name type="scientific">Caedimonas varicaedens</name>
    <dbReference type="NCBI Taxonomy" id="1629334"/>
    <lineage>
        <taxon>Bacteria</taxon>
        <taxon>Pseudomonadati</taxon>
        <taxon>Pseudomonadota</taxon>
        <taxon>Alphaproteobacteria</taxon>
        <taxon>Holosporales</taxon>
        <taxon>Caedimonadaceae</taxon>
        <taxon>Caedimonas</taxon>
    </lineage>
</organism>
<keyword evidence="5" id="KW-1185">Reference proteome</keyword>